<dbReference type="RefSeq" id="WP_166954355.1">
    <property type="nucleotide sequence ID" value="NZ_JAASQI010000007.1"/>
</dbReference>
<comment type="caution">
    <text evidence="1">The sequence shown here is derived from an EMBL/GenBank/DDBJ whole genome shotgun (WGS) entry which is preliminary data.</text>
</comment>
<evidence type="ECO:0000313" key="2">
    <source>
        <dbReference type="Proteomes" id="UP001429580"/>
    </source>
</evidence>
<accession>A0ABX0V2P8</accession>
<proteinExistence type="predicted"/>
<dbReference type="Proteomes" id="UP001429580">
    <property type="component" value="Unassembled WGS sequence"/>
</dbReference>
<keyword evidence="2" id="KW-1185">Reference proteome</keyword>
<protein>
    <submittedName>
        <fullName evidence="1">Uncharacterized protein</fullName>
    </submittedName>
</protein>
<name>A0ABX0V2P8_9HYPH</name>
<reference evidence="1 2" key="1">
    <citation type="submission" date="2020-03" db="EMBL/GenBank/DDBJ databases">
        <title>Genomic Encyclopedia of Type Strains, Phase IV (KMG-IV): sequencing the most valuable type-strain genomes for metagenomic binning, comparative biology and taxonomic classification.</title>
        <authorList>
            <person name="Goeker M."/>
        </authorList>
    </citation>
    <scope>NUCLEOTIDE SEQUENCE [LARGE SCALE GENOMIC DNA]</scope>
    <source>
        <strain evidence="1 2">DSM 103870</strain>
    </source>
</reference>
<sequence>MRWAPPGFGGKRRSPEEIKREGWREQKVLVVSETDPRLTWPERELVRQLGDKLYGYRKEARHGRLDP</sequence>
<evidence type="ECO:0000313" key="1">
    <source>
        <dbReference type="EMBL" id="NIJ59217.1"/>
    </source>
</evidence>
<gene>
    <name evidence="1" type="ORF">FHS82_003072</name>
</gene>
<dbReference type="EMBL" id="JAASQI010000007">
    <property type="protein sequence ID" value="NIJ59217.1"/>
    <property type="molecule type" value="Genomic_DNA"/>
</dbReference>
<organism evidence="1 2">
    <name type="scientific">Pseudochelatococcus lubricantis</name>
    <dbReference type="NCBI Taxonomy" id="1538102"/>
    <lineage>
        <taxon>Bacteria</taxon>
        <taxon>Pseudomonadati</taxon>
        <taxon>Pseudomonadota</taxon>
        <taxon>Alphaproteobacteria</taxon>
        <taxon>Hyphomicrobiales</taxon>
        <taxon>Chelatococcaceae</taxon>
        <taxon>Pseudochelatococcus</taxon>
    </lineage>
</organism>